<keyword evidence="2" id="KW-1185">Reference proteome</keyword>
<sequence>MITRYAIFEGSIHEGDTEAFRQAVNDNLVPLWTQFTGNTEVRVMFSEERDEGAPEYPLILGITYPDRETMEKALECNARYASKEATGKIVERYFTGKIHHHVTKMSEYPGGMLHL</sequence>
<organism evidence="1 2">
    <name type="scientific">Leucothrix arctica</name>
    <dbReference type="NCBI Taxonomy" id="1481894"/>
    <lineage>
        <taxon>Bacteria</taxon>
        <taxon>Pseudomonadati</taxon>
        <taxon>Pseudomonadota</taxon>
        <taxon>Gammaproteobacteria</taxon>
        <taxon>Thiotrichales</taxon>
        <taxon>Thiotrichaceae</taxon>
        <taxon>Leucothrix</taxon>
    </lineage>
</organism>
<dbReference type="Gene3D" id="3.30.70.100">
    <property type="match status" value="1"/>
</dbReference>
<accession>A0A317C5N5</accession>
<dbReference type="AlphaFoldDB" id="A0A317C5N5"/>
<protein>
    <submittedName>
        <fullName evidence="1">Uncharacterized protein</fullName>
    </submittedName>
</protein>
<dbReference type="EMBL" id="QGKL01000042">
    <property type="protein sequence ID" value="PWQ93975.1"/>
    <property type="molecule type" value="Genomic_DNA"/>
</dbReference>
<dbReference type="RefSeq" id="WP_109826496.1">
    <property type="nucleotide sequence ID" value="NZ_QGKL01000042.1"/>
</dbReference>
<name>A0A317C5N5_9GAMM</name>
<proteinExistence type="predicted"/>
<comment type="caution">
    <text evidence="1">The sequence shown here is derived from an EMBL/GenBank/DDBJ whole genome shotgun (WGS) entry which is preliminary data.</text>
</comment>
<evidence type="ECO:0000313" key="2">
    <source>
        <dbReference type="Proteomes" id="UP000245506"/>
    </source>
</evidence>
<evidence type="ECO:0000313" key="1">
    <source>
        <dbReference type="EMBL" id="PWQ93975.1"/>
    </source>
</evidence>
<dbReference type="Proteomes" id="UP000245506">
    <property type="component" value="Unassembled WGS sequence"/>
</dbReference>
<gene>
    <name evidence="1" type="ORF">DKT75_20490</name>
</gene>
<dbReference type="SUPFAM" id="SSF54909">
    <property type="entry name" value="Dimeric alpha+beta barrel"/>
    <property type="match status" value="1"/>
</dbReference>
<dbReference type="InterPro" id="IPR011008">
    <property type="entry name" value="Dimeric_a/b-barrel"/>
</dbReference>
<reference evidence="1 2" key="1">
    <citation type="submission" date="2018-05" db="EMBL/GenBank/DDBJ databases">
        <title>Leucothrix arctica sp. nov., isolated from Arctic seawater.</title>
        <authorList>
            <person name="Choi A."/>
            <person name="Baek K."/>
        </authorList>
    </citation>
    <scope>NUCLEOTIDE SEQUENCE [LARGE SCALE GENOMIC DNA]</scope>
    <source>
        <strain evidence="1 2">IMCC9719</strain>
    </source>
</reference>
<dbReference type="OrthoDB" id="7107863at2"/>